<evidence type="ECO:0000259" key="2">
    <source>
        <dbReference type="PROSITE" id="PS50206"/>
    </source>
</evidence>
<accession>A0A804PDA7</accession>
<dbReference type="Proteomes" id="UP000007305">
    <property type="component" value="Chromosome 5"/>
</dbReference>
<name>A0A804PDA7_MAIZE</name>
<keyword evidence="4" id="KW-1185">Reference proteome</keyword>
<evidence type="ECO:0000256" key="1">
    <source>
        <dbReference type="SAM" id="SignalP"/>
    </source>
</evidence>
<dbReference type="FunCoup" id="A0A804PDA7">
    <property type="interactions" value="10"/>
</dbReference>
<keyword evidence="1" id="KW-0732">Signal</keyword>
<dbReference type="Pfam" id="PF00581">
    <property type="entry name" value="Rhodanese"/>
    <property type="match status" value="1"/>
</dbReference>
<evidence type="ECO:0000313" key="3">
    <source>
        <dbReference type="EnsemblPlants" id="Zm00001eb228330_P001"/>
    </source>
</evidence>
<dbReference type="Gramene" id="Zm00001eb228330_T001">
    <property type="protein sequence ID" value="Zm00001eb228330_P001"/>
    <property type="gene ID" value="Zm00001eb228330"/>
</dbReference>
<dbReference type="PANTHER" id="PTHR45431:SF3">
    <property type="entry name" value="RHODANESE-LIKE DOMAIN-CONTAINING PROTEIN 15, CHLOROPLASTIC"/>
    <property type="match status" value="1"/>
</dbReference>
<dbReference type="PANTHER" id="PTHR45431">
    <property type="entry name" value="RHODANESE-LIKE DOMAIN-CONTAINING PROTEIN 15, CHLOROPLASTIC"/>
    <property type="match status" value="1"/>
</dbReference>
<dbReference type="SUPFAM" id="SSF52821">
    <property type="entry name" value="Rhodanese/Cell cycle control phosphatase"/>
    <property type="match status" value="1"/>
</dbReference>
<dbReference type="InParanoid" id="A0A804PDA7"/>
<keyword evidence="5" id="KW-1267">Proteomics identification</keyword>
<dbReference type="EnsemblPlants" id="Zm00001eb228330_T001">
    <property type="protein sequence ID" value="Zm00001eb228330_P001"/>
    <property type="gene ID" value="Zm00001eb228330"/>
</dbReference>
<reference evidence="4" key="1">
    <citation type="journal article" date="2009" name="Science">
        <title>The B73 maize genome: complexity, diversity, and dynamics.</title>
        <authorList>
            <person name="Schnable P.S."/>
            <person name="Ware D."/>
            <person name="Fulton R.S."/>
            <person name="Stein J.C."/>
            <person name="Wei F."/>
            <person name="Pasternak S."/>
            <person name="Liang C."/>
            <person name="Zhang J."/>
            <person name="Fulton L."/>
            <person name="Graves T.A."/>
            <person name="Minx P."/>
            <person name="Reily A.D."/>
            <person name="Courtney L."/>
            <person name="Kruchowski S.S."/>
            <person name="Tomlinson C."/>
            <person name="Strong C."/>
            <person name="Delehaunty K."/>
            <person name="Fronick C."/>
            <person name="Courtney B."/>
            <person name="Rock S.M."/>
            <person name="Belter E."/>
            <person name="Du F."/>
            <person name="Kim K."/>
            <person name="Abbott R.M."/>
            <person name="Cotton M."/>
            <person name="Levy A."/>
            <person name="Marchetto P."/>
            <person name="Ochoa K."/>
            <person name="Jackson S.M."/>
            <person name="Gillam B."/>
            <person name="Chen W."/>
            <person name="Yan L."/>
            <person name="Higginbotham J."/>
            <person name="Cardenas M."/>
            <person name="Waligorski J."/>
            <person name="Applebaum E."/>
            <person name="Phelps L."/>
            <person name="Falcone J."/>
            <person name="Kanchi K."/>
            <person name="Thane T."/>
            <person name="Scimone A."/>
            <person name="Thane N."/>
            <person name="Henke J."/>
            <person name="Wang T."/>
            <person name="Ruppert J."/>
            <person name="Shah N."/>
            <person name="Rotter K."/>
            <person name="Hodges J."/>
            <person name="Ingenthron E."/>
            <person name="Cordes M."/>
            <person name="Kohlberg S."/>
            <person name="Sgro J."/>
            <person name="Delgado B."/>
            <person name="Mead K."/>
            <person name="Chinwalla A."/>
            <person name="Leonard S."/>
            <person name="Crouse K."/>
            <person name="Collura K."/>
            <person name="Kudrna D."/>
            <person name="Currie J."/>
            <person name="He R."/>
            <person name="Angelova A."/>
            <person name="Rajasekar S."/>
            <person name="Mueller T."/>
            <person name="Lomeli R."/>
            <person name="Scara G."/>
            <person name="Ko A."/>
            <person name="Delaney K."/>
            <person name="Wissotski M."/>
            <person name="Lopez G."/>
            <person name="Campos D."/>
            <person name="Braidotti M."/>
            <person name="Ashley E."/>
            <person name="Golser W."/>
            <person name="Kim H."/>
            <person name="Lee S."/>
            <person name="Lin J."/>
            <person name="Dujmic Z."/>
            <person name="Kim W."/>
            <person name="Talag J."/>
            <person name="Zuccolo A."/>
            <person name="Fan C."/>
            <person name="Sebastian A."/>
            <person name="Kramer M."/>
            <person name="Spiegel L."/>
            <person name="Nascimento L."/>
            <person name="Zutavern T."/>
            <person name="Miller B."/>
            <person name="Ambroise C."/>
            <person name="Muller S."/>
            <person name="Spooner W."/>
            <person name="Narechania A."/>
            <person name="Ren L."/>
            <person name="Wei S."/>
            <person name="Kumari S."/>
            <person name="Faga B."/>
            <person name="Levy M.J."/>
            <person name="McMahan L."/>
            <person name="Van Buren P."/>
            <person name="Vaughn M.W."/>
            <person name="Ying K."/>
            <person name="Yeh C.-T."/>
            <person name="Emrich S.J."/>
            <person name="Jia Y."/>
            <person name="Kalyanaraman A."/>
            <person name="Hsia A.-P."/>
            <person name="Barbazuk W.B."/>
            <person name="Baucom R.S."/>
            <person name="Brutnell T.P."/>
            <person name="Carpita N.C."/>
            <person name="Chaparro C."/>
            <person name="Chia J.-M."/>
            <person name="Deragon J.-M."/>
            <person name="Estill J.C."/>
            <person name="Fu Y."/>
            <person name="Jeddeloh J.A."/>
            <person name="Han Y."/>
            <person name="Lee H."/>
            <person name="Li P."/>
            <person name="Lisch D.R."/>
            <person name="Liu S."/>
            <person name="Liu Z."/>
            <person name="Nagel D.H."/>
            <person name="McCann M.C."/>
            <person name="SanMiguel P."/>
            <person name="Myers A.M."/>
            <person name="Nettleton D."/>
            <person name="Nguyen J."/>
            <person name="Penning B.W."/>
            <person name="Ponnala L."/>
            <person name="Schneider K.L."/>
            <person name="Schwartz D.C."/>
            <person name="Sharma A."/>
            <person name="Soderlund C."/>
            <person name="Springer N.M."/>
            <person name="Sun Q."/>
            <person name="Wang H."/>
            <person name="Waterman M."/>
            <person name="Westerman R."/>
            <person name="Wolfgruber T.K."/>
            <person name="Yang L."/>
            <person name="Yu Y."/>
            <person name="Zhang L."/>
            <person name="Zhou S."/>
            <person name="Zhu Q."/>
            <person name="Bennetzen J.L."/>
            <person name="Dawe R.K."/>
            <person name="Jiang J."/>
            <person name="Jiang N."/>
            <person name="Presting G.G."/>
            <person name="Wessler S.R."/>
            <person name="Aluru S."/>
            <person name="Martienssen R.A."/>
            <person name="Clifton S.W."/>
            <person name="McCombie W.R."/>
            <person name="Wing R.A."/>
            <person name="Wilson R.K."/>
        </authorList>
    </citation>
    <scope>NUCLEOTIDE SEQUENCE [LARGE SCALE GENOMIC DNA]</scope>
    <source>
        <strain evidence="4">cv. B73</strain>
    </source>
</reference>
<dbReference type="InterPro" id="IPR052367">
    <property type="entry name" value="Thiosulfate_ST/Rhodanese-like"/>
</dbReference>
<reference evidence="3" key="2">
    <citation type="submission" date="2019-07" db="EMBL/GenBank/DDBJ databases">
        <authorList>
            <person name="Seetharam A."/>
            <person name="Woodhouse M."/>
            <person name="Cannon E."/>
        </authorList>
    </citation>
    <scope>NUCLEOTIDE SEQUENCE [LARGE SCALE GENOMIC DNA]</scope>
    <source>
        <strain evidence="3">cv. B73</strain>
    </source>
</reference>
<reference evidence="3" key="3">
    <citation type="submission" date="2021-05" db="UniProtKB">
        <authorList>
            <consortium name="EnsemblPlants"/>
        </authorList>
    </citation>
    <scope>IDENTIFICATION</scope>
    <source>
        <strain evidence="3">cv. B73</strain>
    </source>
</reference>
<gene>
    <name evidence="3" type="primary">LOC107303345</name>
</gene>
<sequence length="220" mass="23399">MATSASGVSLLLLLAHPAPPPHPANGASRYTHSQSQWPRSSIRAHPLHALTVTPRSVRSLWRGGGAALAPHPARFAAKRRTLRLVNVSVSCSAEALRSDGAGAEPAVPRSVPVRVAYELQQAGHRYLDVRTEGEFSAGHPEGAVNIPYMNKTGSGMTKNAHFLEQVSRAFGKDDEIIVGCQSGKRSLMAATELCSAGFTAVTDIAGGFSTWRENELPTVQ</sequence>
<feature type="domain" description="Rhodanese" evidence="2">
    <location>
        <begin position="120"/>
        <end position="220"/>
    </location>
</feature>
<dbReference type="SMART" id="SM00450">
    <property type="entry name" value="RHOD"/>
    <property type="match status" value="1"/>
</dbReference>
<proteinExistence type="evidence at protein level"/>
<feature type="signal peptide" evidence="1">
    <location>
        <begin position="1"/>
        <end position="26"/>
    </location>
</feature>
<dbReference type="InterPro" id="IPR001763">
    <property type="entry name" value="Rhodanese-like_dom"/>
</dbReference>
<feature type="chain" id="PRO_5032615008" description="Rhodanese domain-containing protein" evidence="1">
    <location>
        <begin position="27"/>
        <end position="220"/>
    </location>
</feature>
<dbReference type="AlphaFoldDB" id="A0A804PDA7"/>
<dbReference type="Gene3D" id="3.40.250.10">
    <property type="entry name" value="Rhodanese-like domain"/>
    <property type="match status" value="1"/>
</dbReference>
<dbReference type="PROSITE" id="PS50206">
    <property type="entry name" value="RHODANESE_3"/>
    <property type="match status" value="1"/>
</dbReference>
<evidence type="ECO:0000313" key="4">
    <source>
        <dbReference type="Proteomes" id="UP000007305"/>
    </source>
</evidence>
<organism evidence="3 4">
    <name type="scientific">Zea mays</name>
    <name type="common">Maize</name>
    <dbReference type="NCBI Taxonomy" id="4577"/>
    <lineage>
        <taxon>Eukaryota</taxon>
        <taxon>Viridiplantae</taxon>
        <taxon>Streptophyta</taxon>
        <taxon>Embryophyta</taxon>
        <taxon>Tracheophyta</taxon>
        <taxon>Spermatophyta</taxon>
        <taxon>Magnoliopsida</taxon>
        <taxon>Liliopsida</taxon>
        <taxon>Poales</taxon>
        <taxon>Poaceae</taxon>
        <taxon>PACMAD clade</taxon>
        <taxon>Panicoideae</taxon>
        <taxon>Andropogonodae</taxon>
        <taxon>Andropogoneae</taxon>
        <taxon>Tripsacinae</taxon>
        <taxon>Zea</taxon>
    </lineage>
</organism>
<evidence type="ECO:0007829" key="5">
    <source>
        <dbReference type="PeptideAtlas" id="A0A804PDA7"/>
    </source>
</evidence>
<protein>
    <recommendedName>
        <fullName evidence="2">Rhodanese domain-containing protein</fullName>
    </recommendedName>
</protein>
<dbReference type="InterPro" id="IPR036873">
    <property type="entry name" value="Rhodanese-like_dom_sf"/>
</dbReference>
<dbReference type="CDD" id="cd00158">
    <property type="entry name" value="RHOD"/>
    <property type="match status" value="1"/>
</dbReference>